<dbReference type="Pfam" id="PF07496">
    <property type="entry name" value="zf-CW"/>
    <property type="match status" value="1"/>
</dbReference>
<feature type="compositionally biased region" description="Basic and acidic residues" evidence="4">
    <location>
        <begin position="643"/>
        <end position="654"/>
    </location>
</feature>
<evidence type="ECO:0000313" key="7">
    <source>
        <dbReference type="Proteomes" id="UP001279734"/>
    </source>
</evidence>
<name>A0AAD3SKA9_NEPGR</name>
<feature type="compositionally biased region" description="Basic and acidic residues" evidence="4">
    <location>
        <begin position="908"/>
        <end position="924"/>
    </location>
</feature>
<feature type="compositionally biased region" description="Basic and acidic residues" evidence="4">
    <location>
        <begin position="980"/>
        <end position="989"/>
    </location>
</feature>
<evidence type="ECO:0000256" key="1">
    <source>
        <dbReference type="ARBA" id="ARBA00022723"/>
    </source>
</evidence>
<gene>
    <name evidence="6" type="ORF">Nepgr_015001</name>
</gene>
<accession>A0AAD3SKA9</accession>
<evidence type="ECO:0000256" key="2">
    <source>
        <dbReference type="ARBA" id="ARBA00022771"/>
    </source>
</evidence>
<keyword evidence="3" id="KW-0862">Zinc</keyword>
<feature type="compositionally biased region" description="Basic and acidic residues" evidence="4">
    <location>
        <begin position="415"/>
        <end position="448"/>
    </location>
</feature>
<evidence type="ECO:0000256" key="3">
    <source>
        <dbReference type="ARBA" id="ARBA00022833"/>
    </source>
</evidence>
<dbReference type="InterPro" id="IPR055300">
    <property type="entry name" value="CWZF3/5/7"/>
</dbReference>
<feature type="region of interest" description="Disordered" evidence="4">
    <location>
        <begin position="908"/>
        <end position="941"/>
    </location>
</feature>
<evidence type="ECO:0000256" key="4">
    <source>
        <dbReference type="SAM" id="MobiDB-lite"/>
    </source>
</evidence>
<evidence type="ECO:0000313" key="6">
    <source>
        <dbReference type="EMBL" id="GMH13160.1"/>
    </source>
</evidence>
<feature type="compositionally biased region" description="Polar residues" evidence="4">
    <location>
        <begin position="628"/>
        <end position="638"/>
    </location>
</feature>
<dbReference type="PANTHER" id="PTHR46524">
    <property type="entry name" value="CW-TYPE ZINC FINGER"/>
    <property type="match status" value="1"/>
</dbReference>
<feature type="compositionally biased region" description="Polar residues" evidence="4">
    <location>
        <begin position="565"/>
        <end position="575"/>
    </location>
</feature>
<dbReference type="GO" id="GO:0008270">
    <property type="term" value="F:zinc ion binding"/>
    <property type="evidence" value="ECO:0007669"/>
    <property type="project" value="UniProtKB-KW"/>
</dbReference>
<reference evidence="6" key="1">
    <citation type="submission" date="2023-05" db="EMBL/GenBank/DDBJ databases">
        <title>Nepenthes gracilis genome sequencing.</title>
        <authorList>
            <person name="Fukushima K."/>
        </authorList>
    </citation>
    <scope>NUCLEOTIDE SEQUENCE</scope>
    <source>
        <strain evidence="6">SING2019-196</strain>
    </source>
</reference>
<feature type="region of interest" description="Disordered" evidence="4">
    <location>
        <begin position="380"/>
        <end position="448"/>
    </location>
</feature>
<feature type="compositionally biased region" description="Polar residues" evidence="4">
    <location>
        <begin position="1225"/>
        <end position="1235"/>
    </location>
</feature>
<keyword evidence="7" id="KW-1185">Reference proteome</keyword>
<organism evidence="6 7">
    <name type="scientific">Nepenthes gracilis</name>
    <name type="common">Slender pitcher plant</name>
    <dbReference type="NCBI Taxonomy" id="150966"/>
    <lineage>
        <taxon>Eukaryota</taxon>
        <taxon>Viridiplantae</taxon>
        <taxon>Streptophyta</taxon>
        <taxon>Embryophyta</taxon>
        <taxon>Tracheophyta</taxon>
        <taxon>Spermatophyta</taxon>
        <taxon>Magnoliopsida</taxon>
        <taxon>eudicotyledons</taxon>
        <taxon>Gunneridae</taxon>
        <taxon>Pentapetalae</taxon>
        <taxon>Caryophyllales</taxon>
        <taxon>Nepenthaceae</taxon>
        <taxon>Nepenthes</taxon>
    </lineage>
</organism>
<protein>
    <recommendedName>
        <fullName evidence="5">CW-type domain-containing protein</fullName>
    </recommendedName>
</protein>
<feature type="region of interest" description="Disordered" evidence="4">
    <location>
        <begin position="1261"/>
        <end position="1312"/>
    </location>
</feature>
<feature type="region of interest" description="Disordered" evidence="4">
    <location>
        <begin position="1220"/>
        <end position="1246"/>
    </location>
</feature>
<feature type="region of interest" description="Disordered" evidence="4">
    <location>
        <begin position="1"/>
        <end position="24"/>
    </location>
</feature>
<feature type="domain" description="CW-type" evidence="5">
    <location>
        <begin position="690"/>
        <end position="743"/>
    </location>
</feature>
<feature type="compositionally biased region" description="Basic and acidic residues" evidence="4">
    <location>
        <begin position="829"/>
        <end position="845"/>
    </location>
</feature>
<feature type="region of interest" description="Disordered" evidence="4">
    <location>
        <begin position="628"/>
        <end position="664"/>
    </location>
</feature>
<keyword evidence="2" id="KW-0863">Zinc-finger</keyword>
<dbReference type="PROSITE" id="PS51050">
    <property type="entry name" value="ZF_CW"/>
    <property type="match status" value="1"/>
</dbReference>
<dbReference type="InterPro" id="IPR011124">
    <property type="entry name" value="Znf_CW"/>
</dbReference>
<feature type="region of interest" description="Disordered" evidence="4">
    <location>
        <begin position="962"/>
        <end position="1012"/>
    </location>
</feature>
<proteinExistence type="predicted"/>
<feature type="compositionally biased region" description="Polar residues" evidence="4">
    <location>
        <begin position="1298"/>
        <end position="1310"/>
    </location>
</feature>
<feature type="region of interest" description="Disordered" evidence="4">
    <location>
        <begin position="308"/>
        <end position="327"/>
    </location>
</feature>
<sequence length="1552" mass="169372">MREAELEEGQASRYSDNDENGIDPDNDLAYLDKRIHDLLGQYQRDFMGGFSAEQLGARYGGYGSFLPAYRRSPTTLSHLRVQSNSRTRPSHIMLPEAAPHNPVIQANDSLHGRHRTSSDCGVPTCSVPVASSTDIHTGHQSSEECIVNLKHKNKPDNSSTHNSQKVQVREGSHNILAQDNSAIYCGLGLDMSPSSSPEDSPLEFDRIFPSMLEGSPFHIVEEIMTSLSVPDGKLLSPLRGSFVGLMEYESNLVNGRPDPDQALSDSVVHGSSFPSQINSEVIKEGKGKLKDGNEKVIELKKNYQDVVDASGPRSKRREAGETLTGKETVSQIPSDALDINSEGYDLAGVMGKVSVSKHSFASNEKSGVGRIEKVVNHSLKEGQVAKHKAKEPAGDSVSSKEAATEQLTIRSTKKAQRDERVSSLPRKDAGATETNEAKSLKERGLVNNSEKDEVLDSLSFHEAGINDERKAAMEKIQTDQKARTVLKIDAEGNGKRHKVNCGVSQGVKYPNSGSVEPLEANFDPKSVFQMQMEAEAPRGKEHSFSASKKKKTIQPDGRSTVEVPNMSSRVGSSAVQIEKTPKSNFPSKNKRDNMELHKELQNSKDSSSAVAGETNFSKKEKLITVNNSMLGVSEGETNSSSGKLKEKPGGKEPDFPSNIGSNVRGDLRNDKFLTEMASNSGAPQAGSGVVYEADNWVQCDRCHKWRLLPCGINPDSLPKKWVCRMLNWLPGMNKCSLSEDDTTNALLALYQVPVPEMQNIQPGAAVASSAGAYHDNIPSQLIGVESVARDGKKGCLEIHDNSKDNRHSVEFGNLNKLSHSSIDLNSVRKNGDSKSLKVERKRDADQGTSGVPKKVKTAPQQFMEDPSLAGVLAIDNRDDEDHLNLSSSDVSKDFAQGRSLVSLQKFKDKAQKPDTEEHIEDASVKKRKLKDQHNSVMRTESPHWVEQNSLVNQDVENTVAVKEVNSGSEQMKESKKKKSKGLDFQEKKPSASRLKGKNNTAGHGGNSADDNSFYKDDRLEDFPLGQHHWSNISLKALEGMKSSQRDLESGFPVVAPTSNSSNISGTYKLKLKPHEVKCSPVGSISSSPVRVLRSESSDYDGDGNKVIYSHNEPEELFSLKGQKCGPQDGQTSNGKSKTQINSVMSDPVDEDLKKLSSAEHPSNHGREKQPKIEVYKDARGKLDSIFEDKEIAKSHHNLASNDLVARPLNWIDSGKAIAGDAATETAKSNCRPQSGSRRENSSRPSRFAFNLEKGDGLEAMDLPKELTDGGGPDGDGRLNHVNVRRPKADLNAAKDIGASSSATKDNSNRAARTALREATDLKHSANRLKITGSGHESTEVFFQAALKFLHGAALLEHGNTESGRCGKMSPVEVYSTTAKLCEYCAREFERCNDMTSAALAYKCMEVAYMRVVYSNDFAASRDRLELQTTLRATPPVESPSSSASDIDNLNNHQGATDAAKELRSPVIAHGNHVISAGNMQHFVRLLDFVQIVNLSMEASRKCQMAFAAALLILPHAGNGEGISSVKRVLDFSFHDVDELIHLVRLAMEAFSG</sequence>
<keyword evidence="1" id="KW-0479">Metal-binding</keyword>
<feature type="compositionally biased region" description="Polar residues" evidence="4">
    <location>
        <begin position="396"/>
        <end position="410"/>
    </location>
</feature>
<dbReference type="Proteomes" id="UP001279734">
    <property type="component" value="Unassembled WGS sequence"/>
</dbReference>
<comment type="caution">
    <text evidence="6">The sequence shown here is derived from an EMBL/GenBank/DDBJ whole genome shotgun (WGS) entry which is preliminary data.</text>
</comment>
<feature type="region of interest" description="Disordered" evidence="4">
    <location>
        <begin position="534"/>
        <end position="592"/>
    </location>
</feature>
<dbReference type="PANTHER" id="PTHR46524:SF7">
    <property type="entry name" value="CW-TYPE ZINC FINGER"/>
    <property type="match status" value="1"/>
</dbReference>
<dbReference type="InterPro" id="IPR056406">
    <property type="entry name" value="THD_CWZF3/5/7"/>
</dbReference>
<feature type="region of interest" description="Disordered" evidence="4">
    <location>
        <begin position="1122"/>
        <end position="1147"/>
    </location>
</feature>
<feature type="compositionally biased region" description="Polar residues" evidence="4">
    <location>
        <begin position="1128"/>
        <end position="1144"/>
    </location>
</feature>
<dbReference type="Gene3D" id="3.30.40.100">
    <property type="match status" value="1"/>
</dbReference>
<dbReference type="EMBL" id="BSYO01000012">
    <property type="protein sequence ID" value="GMH13160.1"/>
    <property type="molecule type" value="Genomic_DNA"/>
</dbReference>
<dbReference type="Pfam" id="PF24756">
    <property type="entry name" value="THD_CWZF3-5-7"/>
    <property type="match status" value="1"/>
</dbReference>
<evidence type="ECO:0000259" key="5">
    <source>
        <dbReference type="PROSITE" id="PS51050"/>
    </source>
</evidence>
<feature type="region of interest" description="Disordered" evidence="4">
    <location>
        <begin position="825"/>
        <end position="856"/>
    </location>
</feature>